<comment type="caution">
    <text evidence="1">The sequence shown here is derived from an EMBL/GenBank/DDBJ whole genome shotgun (WGS) entry which is preliminary data.</text>
</comment>
<organism evidence="1 2">
    <name type="scientific">Candidatus Methanoperedens nitratireducens</name>
    <dbReference type="NCBI Taxonomy" id="1392998"/>
    <lineage>
        <taxon>Archaea</taxon>
        <taxon>Methanobacteriati</taxon>
        <taxon>Methanobacteriota</taxon>
        <taxon>Stenosarchaea group</taxon>
        <taxon>Methanomicrobia</taxon>
        <taxon>Methanosarcinales</taxon>
        <taxon>ANME-2 cluster</taxon>
        <taxon>Candidatus Methanoperedentaceae</taxon>
        <taxon>Candidatus Methanoperedens</taxon>
    </lineage>
</organism>
<dbReference type="Proteomes" id="UP000050360">
    <property type="component" value="Unassembled WGS sequence"/>
</dbReference>
<sequence>MEAVNKTIIDDYGSITVEATVDSAARLYLSVSLLAMLFSLQRHILYQGANIYAGIARTLGKLIGVIITV</sequence>
<dbReference type="AlphaFoldDB" id="A0A0P8A6K7"/>
<name>A0A0P8A6K7_9EURY</name>
<reference evidence="1 2" key="1">
    <citation type="submission" date="2015-09" db="EMBL/GenBank/DDBJ databases">
        <title>A metagenomics-based metabolic model of nitrate-dependent anaerobic oxidation of methane by Methanoperedens-like archaea.</title>
        <authorList>
            <person name="Arshad A."/>
            <person name="Speth D.R."/>
            <person name="De Graaf R.M."/>
            <person name="Op Den Camp H.J."/>
            <person name="Jetten M.S."/>
            <person name="Welte C.U."/>
        </authorList>
    </citation>
    <scope>NUCLEOTIDE SEQUENCE [LARGE SCALE GENOMIC DNA]</scope>
</reference>
<gene>
    <name evidence="1" type="ORF">MPEBLZ_01627</name>
</gene>
<dbReference type="EMBL" id="LKCM01000128">
    <property type="protein sequence ID" value="KPQ43753.1"/>
    <property type="molecule type" value="Genomic_DNA"/>
</dbReference>
<protein>
    <submittedName>
        <fullName evidence="1">Uncharacterized protein</fullName>
    </submittedName>
</protein>
<evidence type="ECO:0000313" key="1">
    <source>
        <dbReference type="EMBL" id="KPQ43753.1"/>
    </source>
</evidence>
<proteinExistence type="predicted"/>
<accession>A0A0P8A6K7</accession>
<evidence type="ECO:0000313" key="2">
    <source>
        <dbReference type="Proteomes" id="UP000050360"/>
    </source>
</evidence>